<comment type="caution">
    <text evidence="7">The sequence shown here is derived from an EMBL/GenBank/DDBJ whole genome shotgun (WGS) entry which is preliminary data.</text>
</comment>
<proteinExistence type="predicted"/>
<reference evidence="7 8" key="1">
    <citation type="submission" date="2018-09" db="EMBL/GenBank/DDBJ databases">
        <title>Cohnella cavernae sp. nov., isolated from a karst cave.</title>
        <authorList>
            <person name="Zhu H."/>
        </authorList>
    </citation>
    <scope>NUCLEOTIDE SEQUENCE [LARGE SCALE GENOMIC DNA]</scope>
    <source>
        <strain evidence="7 8">K2E09-144</strain>
    </source>
</reference>
<dbReference type="InterPro" id="IPR003313">
    <property type="entry name" value="AraC-bd"/>
</dbReference>
<keyword evidence="3" id="KW-0238">DNA-binding</keyword>
<dbReference type="AlphaFoldDB" id="A0A398CRE9"/>
<protein>
    <submittedName>
        <fullName evidence="7">AraC family transcriptional regulator</fullName>
    </submittedName>
</protein>
<evidence type="ECO:0000256" key="1">
    <source>
        <dbReference type="ARBA" id="ARBA00022490"/>
    </source>
</evidence>
<dbReference type="InterPro" id="IPR020449">
    <property type="entry name" value="Tscrpt_reg_AraC-type_HTH"/>
</dbReference>
<dbReference type="InterPro" id="IPR009057">
    <property type="entry name" value="Homeodomain-like_sf"/>
</dbReference>
<keyword evidence="8" id="KW-1185">Reference proteome</keyword>
<evidence type="ECO:0000313" key="7">
    <source>
        <dbReference type="EMBL" id="RIE05112.1"/>
    </source>
</evidence>
<feature type="domain" description="HTH araC/xylS-type" evidence="6">
    <location>
        <begin position="198"/>
        <end position="296"/>
    </location>
</feature>
<dbReference type="InterPro" id="IPR018062">
    <property type="entry name" value="HTH_AraC-typ_CS"/>
</dbReference>
<dbReference type="InterPro" id="IPR050204">
    <property type="entry name" value="AraC_XylS_family_regulators"/>
</dbReference>
<keyword evidence="2" id="KW-0805">Transcription regulation</keyword>
<organism evidence="7 8">
    <name type="scientific">Cohnella faecalis</name>
    <dbReference type="NCBI Taxonomy" id="2315694"/>
    <lineage>
        <taxon>Bacteria</taxon>
        <taxon>Bacillati</taxon>
        <taxon>Bacillota</taxon>
        <taxon>Bacilli</taxon>
        <taxon>Bacillales</taxon>
        <taxon>Paenibacillaceae</taxon>
        <taxon>Cohnella</taxon>
    </lineage>
</organism>
<dbReference type="PROSITE" id="PS00041">
    <property type="entry name" value="HTH_ARAC_FAMILY_1"/>
    <property type="match status" value="1"/>
</dbReference>
<evidence type="ECO:0000256" key="4">
    <source>
        <dbReference type="ARBA" id="ARBA00023159"/>
    </source>
</evidence>
<dbReference type="RefSeq" id="WP_119147711.1">
    <property type="nucleotide sequence ID" value="NZ_JBHSOV010000021.1"/>
</dbReference>
<dbReference type="InterPro" id="IPR014710">
    <property type="entry name" value="RmlC-like_jellyroll"/>
</dbReference>
<dbReference type="Pfam" id="PF12833">
    <property type="entry name" value="HTH_18"/>
    <property type="match status" value="1"/>
</dbReference>
<name>A0A398CRE9_9BACL</name>
<keyword evidence="5" id="KW-0804">Transcription</keyword>
<dbReference type="InterPro" id="IPR018060">
    <property type="entry name" value="HTH_AraC"/>
</dbReference>
<dbReference type="OrthoDB" id="2569619at2"/>
<dbReference type="SMART" id="SM00342">
    <property type="entry name" value="HTH_ARAC"/>
    <property type="match status" value="1"/>
</dbReference>
<dbReference type="InterPro" id="IPR037923">
    <property type="entry name" value="HTH-like"/>
</dbReference>
<accession>A0A398CRE9</accession>
<dbReference type="PANTHER" id="PTHR46796">
    <property type="entry name" value="HTH-TYPE TRANSCRIPTIONAL ACTIVATOR RHAS-RELATED"/>
    <property type="match status" value="1"/>
</dbReference>
<dbReference type="EMBL" id="QXJM01000016">
    <property type="protein sequence ID" value="RIE05112.1"/>
    <property type="molecule type" value="Genomic_DNA"/>
</dbReference>
<gene>
    <name evidence="7" type="ORF">D3H35_03015</name>
</gene>
<sequence length="300" mass="33887">MSNERSEPTEAYEWDELTNRILAEYPVQCVSRTGPLGQKTLHAHEGFELYLCVSGSGFYMVGDRLFPLHAGTLTVIPPHAIHRAYSGSLSSFRRFVLSVDTSYLKLLNDACPTTEPDLLQLLAGERSTAGSHYFLPMPQFGRVQSLLEELEQTLLEKSFLYELTILRIMSEVVFLVVNLEEAAGNDSQPRSADELLVGDVLAYLVAHCQEEIRIEDLLWRFPVSRSRLFGLFKETTGTTIKQFLTEYRLNKAKRLLADTALSITEVASRAGFGDLSHFYGTFRKATGVTPRSYRFQKTQQ</sequence>
<dbReference type="GO" id="GO:0043565">
    <property type="term" value="F:sequence-specific DNA binding"/>
    <property type="evidence" value="ECO:0007669"/>
    <property type="project" value="InterPro"/>
</dbReference>
<evidence type="ECO:0000313" key="8">
    <source>
        <dbReference type="Proteomes" id="UP000266340"/>
    </source>
</evidence>
<dbReference type="PRINTS" id="PR00032">
    <property type="entry name" value="HTHARAC"/>
</dbReference>
<evidence type="ECO:0000259" key="6">
    <source>
        <dbReference type="PROSITE" id="PS01124"/>
    </source>
</evidence>
<dbReference type="SUPFAM" id="SSF51215">
    <property type="entry name" value="Regulatory protein AraC"/>
    <property type="match status" value="1"/>
</dbReference>
<evidence type="ECO:0000256" key="2">
    <source>
        <dbReference type="ARBA" id="ARBA00023015"/>
    </source>
</evidence>
<dbReference type="SUPFAM" id="SSF46689">
    <property type="entry name" value="Homeodomain-like"/>
    <property type="match status" value="2"/>
</dbReference>
<dbReference type="PROSITE" id="PS01124">
    <property type="entry name" value="HTH_ARAC_FAMILY_2"/>
    <property type="match status" value="1"/>
</dbReference>
<evidence type="ECO:0000256" key="3">
    <source>
        <dbReference type="ARBA" id="ARBA00023125"/>
    </source>
</evidence>
<dbReference type="PANTHER" id="PTHR46796:SF13">
    <property type="entry name" value="HTH-TYPE TRANSCRIPTIONAL ACTIVATOR RHAS"/>
    <property type="match status" value="1"/>
</dbReference>
<keyword evidence="1" id="KW-0963">Cytoplasm</keyword>
<keyword evidence="4" id="KW-0010">Activator</keyword>
<dbReference type="Proteomes" id="UP000266340">
    <property type="component" value="Unassembled WGS sequence"/>
</dbReference>
<dbReference type="GO" id="GO:0003700">
    <property type="term" value="F:DNA-binding transcription factor activity"/>
    <property type="evidence" value="ECO:0007669"/>
    <property type="project" value="InterPro"/>
</dbReference>
<dbReference type="Pfam" id="PF02311">
    <property type="entry name" value="AraC_binding"/>
    <property type="match status" value="1"/>
</dbReference>
<evidence type="ECO:0000256" key="5">
    <source>
        <dbReference type="ARBA" id="ARBA00023163"/>
    </source>
</evidence>
<dbReference type="Gene3D" id="1.10.10.60">
    <property type="entry name" value="Homeodomain-like"/>
    <property type="match status" value="2"/>
</dbReference>
<dbReference type="Gene3D" id="2.60.120.10">
    <property type="entry name" value="Jelly Rolls"/>
    <property type="match status" value="1"/>
</dbReference>